<keyword evidence="3" id="KW-1185">Reference proteome</keyword>
<sequence length="377" mass="41218">MLRITIWLALCCILSTCQAQTLCDVELLYSRLLADAVLADSFCAQFLATRPLSSDFDHQFGSNCDVYKAELTLGCSVFKAAKRVLQQATLTITVTESLIETMTVSASREECTPITVTVPLGANRSLPSSYLTAVEAVREDSSSQLYNINAGVIQRPRFESSFMTFTTRTTSSTMSTVGVVDVPSSTLSTTVLPTIFPTVSSLAPTSPTATGECVPIAQPPAVDYHVFQPLIDLSFDNSSSSIGATTVIQPDDTNLENCTPYTVIYLPDESVNTCVRMTGEWTPQYSNAYYKCIARVRAPDFNPENYLQATTGLNFTANDGSYSMVTSRTIGRRPEKKYKESSMMLFAQEKKAYNVGFWACGPGMTLFVSELSCTHYG</sequence>
<dbReference type="VEuPathDB" id="FungiDB:A1O9_00278"/>
<evidence type="ECO:0000256" key="1">
    <source>
        <dbReference type="SAM" id="SignalP"/>
    </source>
</evidence>
<dbReference type="EMBL" id="AMGV01000001">
    <property type="protein sequence ID" value="KEF62306.1"/>
    <property type="molecule type" value="Genomic_DNA"/>
</dbReference>
<proteinExistence type="predicted"/>
<dbReference type="RefSeq" id="XP_013264896.1">
    <property type="nucleotide sequence ID" value="XM_013409442.1"/>
</dbReference>
<dbReference type="Proteomes" id="UP000027920">
    <property type="component" value="Unassembled WGS sequence"/>
</dbReference>
<feature type="chain" id="PRO_5001683667" evidence="1">
    <location>
        <begin position="20"/>
        <end position="377"/>
    </location>
</feature>
<evidence type="ECO:0000313" key="3">
    <source>
        <dbReference type="Proteomes" id="UP000027920"/>
    </source>
</evidence>
<accession>A0A072PR32</accession>
<comment type="caution">
    <text evidence="2">The sequence shown here is derived from an EMBL/GenBank/DDBJ whole genome shotgun (WGS) entry which is preliminary data.</text>
</comment>
<reference evidence="2 3" key="1">
    <citation type="submission" date="2013-03" db="EMBL/GenBank/DDBJ databases">
        <title>The Genome Sequence of Exophiala aquamarina CBS 119918.</title>
        <authorList>
            <consortium name="The Broad Institute Genomics Platform"/>
            <person name="Cuomo C."/>
            <person name="de Hoog S."/>
            <person name="Gorbushina A."/>
            <person name="Walker B."/>
            <person name="Young S.K."/>
            <person name="Zeng Q."/>
            <person name="Gargeya S."/>
            <person name="Fitzgerald M."/>
            <person name="Haas B."/>
            <person name="Abouelleil A."/>
            <person name="Allen A.W."/>
            <person name="Alvarado L."/>
            <person name="Arachchi H.M."/>
            <person name="Berlin A.M."/>
            <person name="Chapman S.B."/>
            <person name="Gainer-Dewar J."/>
            <person name="Goldberg J."/>
            <person name="Griggs A."/>
            <person name="Gujja S."/>
            <person name="Hansen M."/>
            <person name="Howarth C."/>
            <person name="Imamovic A."/>
            <person name="Ireland A."/>
            <person name="Larimer J."/>
            <person name="McCowan C."/>
            <person name="Murphy C."/>
            <person name="Pearson M."/>
            <person name="Poon T.W."/>
            <person name="Priest M."/>
            <person name="Roberts A."/>
            <person name="Saif S."/>
            <person name="Shea T."/>
            <person name="Sisk P."/>
            <person name="Sykes S."/>
            <person name="Wortman J."/>
            <person name="Nusbaum C."/>
            <person name="Birren B."/>
        </authorList>
    </citation>
    <scope>NUCLEOTIDE SEQUENCE [LARGE SCALE GENOMIC DNA]</scope>
    <source>
        <strain evidence="2 3">CBS 119918</strain>
    </source>
</reference>
<name>A0A072PR32_9EURO</name>
<dbReference type="OrthoDB" id="4119729at2759"/>
<dbReference type="GeneID" id="25275230"/>
<keyword evidence="1" id="KW-0732">Signal</keyword>
<dbReference type="AlphaFoldDB" id="A0A072PR32"/>
<dbReference type="HOGENOM" id="CLU_062469_0_0_1"/>
<feature type="signal peptide" evidence="1">
    <location>
        <begin position="1"/>
        <end position="19"/>
    </location>
</feature>
<evidence type="ECO:0000313" key="2">
    <source>
        <dbReference type="EMBL" id="KEF62306.1"/>
    </source>
</evidence>
<gene>
    <name evidence="2" type="ORF">A1O9_00278</name>
</gene>
<organism evidence="2 3">
    <name type="scientific">Exophiala aquamarina CBS 119918</name>
    <dbReference type="NCBI Taxonomy" id="1182545"/>
    <lineage>
        <taxon>Eukaryota</taxon>
        <taxon>Fungi</taxon>
        <taxon>Dikarya</taxon>
        <taxon>Ascomycota</taxon>
        <taxon>Pezizomycotina</taxon>
        <taxon>Eurotiomycetes</taxon>
        <taxon>Chaetothyriomycetidae</taxon>
        <taxon>Chaetothyriales</taxon>
        <taxon>Herpotrichiellaceae</taxon>
        <taxon>Exophiala</taxon>
    </lineage>
</organism>
<protein>
    <submittedName>
        <fullName evidence="2">Uncharacterized protein</fullName>
    </submittedName>
</protein>